<gene>
    <name evidence="2" type="ORF">KQX54_005868</name>
</gene>
<keyword evidence="3" id="KW-1185">Reference proteome</keyword>
<feature type="compositionally biased region" description="Polar residues" evidence="1">
    <location>
        <begin position="1"/>
        <end position="13"/>
    </location>
</feature>
<feature type="region of interest" description="Disordered" evidence="1">
    <location>
        <begin position="1"/>
        <end position="20"/>
    </location>
</feature>
<dbReference type="EMBL" id="JAHXZJ010001119">
    <property type="protein sequence ID" value="KAH0553921.1"/>
    <property type="molecule type" value="Genomic_DNA"/>
</dbReference>
<comment type="caution">
    <text evidence="2">The sequence shown here is derived from an EMBL/GenBank/DDBJ whole genome shotgun (WGS) entry which is preliminary data.</text>
</comment>
<protein>
    <submittedName>
        <fullName evidence="2">Uncharacterized protein</fullName>
    </submittedName>
</protein>
<dbReference type="PANTHER" id="PTHR34141">
    <property type="match status" value="1"/>
</dbReference>
<dbReference type="Proteomes" id="UP000826195">
    <property type="component" value="Unassembled WGS sequence"/>
</dbReference>
<dbReference type="PANTHER" id="PTHR34141:SF1">
    <property type="match status" value="1"/>
</dbReference>
<sequence length="321" mass="35867">MRDQGTGPSSNPDCSFISPRPGTSVNSLPYQARHAPFLRANPYSEVTDPFCRLPLPLLSYRLEALNLGDLLRIWVRTGATPPRVPLLDFQGPRGRSGHRRNCGALRIPNPFSLLKVSRELECLYRKENSFRTSCRCLQVILGCPDEHSCECPNYVRFRCRGLGSTDSCPTAVHTKPFSTSVLQGLAGVFATTTKICTDGGSRQAHAQTLLRTPPRPSYLSKLHNIINMFHMLLTVEYRHNASAPSIFRASCFGRFELYKYIPMTRAHVRLLGPCFKTGPPSVVRELDPWTAMCVRNVDVHVSCSSQVDAQLAAFFIDLRAK</sequence>
<reference evidence="2 3" key="1">
    <citation type="journal article" date="2021" name="J. Hered.">
        <title>A chromosome-level genome assembly of the parasitoid wasp, Cotesia glomerata (Hymenoptera: Braconidae).</title>
        <authorList>
            <person name="Pinto B.J."/>
            <person name="Weis J.J."/>
            <person name="Gamble T."/>
            <person name="Ode P.J."/>
            <person name="Paul R."/>
            <person name="Zaspel J.M."/>
        </authorList>
    </citation>
    <scope>NUCLEOTIDE SEQUENCE [LARGE SCALE GENOMIC DNA]</scope>
    <source>
        <strain evidence="2">CgM1</strain>
    </source>
</reference>
<evidence type="ECO:0000256" key="1">
    <source>
        <dbReference type="SAM" id="MobiDB-lite"/>
    </source>
</evidence>
<organism evidence="2 3">
    <name type="scientific">Cotesia glomerata</name>
    <name type="common">Lepidopteran parasitic wasp</name>
    <name type="synonym">Apanteles glomeratus</name>
    <dbReference type="NCBI Taxonomy" id="32391"/>
    <lineage>
        <taxon>Eukaryota</taxon>
        <taxon>Metazoa</taxon>
        <taxon>Ecdysozoa</taxon>
        <taxon>Arthropoda</taxon>
        <taxon>Hexapoda</taxon>
        <taxon>Insecta</taxon>
        <taxon>Pterygota</taxon>
        <taxon>Neoptera</taxon>
        <taxon>Endopterygota</taxon>
        <taxon>Hymenoptera</taxon>
        <taxon>Apocrita</taxon>
        <taxon>Ichneumonoidea</taxon>
        <taxon>Braconidae</taxon>
        <taxon>Microgastrinae</taxon>
        <taxon>Cotesia</taxon>
    </lineage>
</organism>
<name>A0AAV7I5U1_COTGL</name>
<proteinExistence type="predicted"/>
<evidence type="ECO:0000313" key="3">
    <source>
        <dbReference type="Proteomes" id="UP000826195"/>
    </source>
</evidence>
<dbReference type="AlphaFoldDB" id="A0AAV7I5U1"/>
<accession>A0AAV7I5U1</accession>
<evidence type="ECO:0000313" key="2">
    <source>
        <dbReference type="EMBL" id="KAH0553921.1"/>
    </source>
</evidence>